<evidence type="ECO:0000313" key="3">
    <source>
        <dbReference type="Proteomes" id="UP000054498"/>
    </source>
</evidence>
<protein>
    <submittedName>
        <fullName evidence="2">Uncharacterized protein</fullName>
    </submittedName>
</protein>
<keyword evidence="1" id="KW-0732">Signal</keyword>
<reference evidence="2 3" key="1">
    <citation type="journal article" date="2013" name="BMC Genomics">
        <title>Reconstruction of the lipid metabolism for the microalga Monoraphidium neglectum from its genome sequence reveals characteristics suitable for biofuel production.</title>
        <authorList>
            <person name="Bogen C."/>
            <person name="Al-Dilaimi A."/>
            <person name="Albersmeier A."/>
            <person name="Wichmann J."/>
            <person name="Grundmann M."/>
            <person name="Rupp O."/>
            <person name="Lauersen K.J."/>
            <person name="Blifernez-Klassen O."/>
            <person name="Kalinowski J."/>
            <person name="Goesmann A."/>
            <person name="Mussgnug J.H."/>
            <person name="Kruse O."/>
        </authorList>
    </citation>
    <scope>NUCLEOTIDE SEQUENCE [LARGE SCALE GENOMIC DNA]</scope>
    <source>
        <strain evidence="2 3">SAG 48.87</strain>
    </source>
</reference>
<feature type="chain" id="PRO_5002248729" evidence="1">
    <location>
        <begin position="18"/>
        <end position="469"/>
    </location>
</feature>
<dbReference type="Proteomes" id="UP000054498">
    <property type="component" value="Unassembled WGS sequence"/>
</dbReference>
<evidence type="ECO:0000313" key="2">
    <source>
        <dbReference type="EMBL" id="KIZ05536.1"/>
    </source>
</evidence>
<feature type="signal peptide" evidence="1">
    <location>
        <begin position="1"/>
        <end position="17"/>
    </location>
</feature>
<dbReference type="EMBL" id="KK100493">
    <property type="protein sequence ID" value="KIZ05536.1"/>
    <property type="molecule type" value="Genomic_DNA"/>
</dbReference>
<proteinExistence type="predicted"/>
<organism evidence="2 3">
    <name type="scientific">Monoraphidium neglectum</name>
    <dbReference type="NCBI Taxonomy" id="145388"/>
    <lineage>
        <taxon>Eukaryota</taxon>
        <taxon>Viridiplantae</taxon>
        <taxon>Chlorophyta</taxon>
        <taxon>core chlorophytes</taxon>
        <taxon>Chlorophyceae</taxon>
        <taxon>CS clade</taxon>
        <taxon>Sphaeropleales</taxon>
        <taxon>Selenastraceae</taxon>
        <taxon>Monoraphidium</taxon>
    </lineage>
</organism>
<accession>A0A0D2NLC0</accession>
<gene>
    <name evidence="2" type="ORF">MNEG_2423</name>
</gene>
<name>A0A0D2NLC0_9CHLO</name>
<dbReference type="AlphaFoldDB" id="A0A0D2NLC0"/>
<keyword evidence="3" id="KW-1185">Reference proteome</keyword>
<evidence type="ECO:0000256" key="1">
    <source>
        <dbReference type="SAM" id="SignalP"/>
    </source>
</evidence>
<dbReference type="RefSeq" id="XP_013904555.1">
    <property type="nucleotide sequence ID" value="XM_014049101.1"/>
</dbReference>
<dbReference type="GeneID" id="25735301"/>
<dbReference type="OrthoDB" id="528242at2759"/>
<dbReference type="KEGG" id="mng:MNEG_2423"/>
<sequence>MALLLLLLATAAPHALAKAVPLSSSVMIFSNEDFDTRCPQLLQAAATHGSNSVNIVPTFYWIDDRFRELPRTCNPDGWAASSKVDSYCYYQAGKEGCQPWTKKAVAEATRGFASCLTLAFDLFDEVLISPHLDDGTRTSHWRNMLIFDPLSPDVNGFSYYDIMIRPITRAATSALSQKRAGHKAKTFWFAMQGEMGGTVFHHPQSYITIASMIRADLKRVSATVLVGVLLNHAYLPGVVNRGPDAPPFPLPGTPLAPLSGGWGPLLPFDEWPGSARIAAGLPAARVLLRSVVDFMGISNYNRAPADVTVDDMENAVAKYDAELAAMGINFLDVLKSGKKFIYNEVAIGGGVSECGNVSATEPWQVGRYPWMGIFSGYKKALDPFKTFMPSDADVPARSYMRSWYSSLLKVLAQGGVKYPVSGSYIWNCASWDVQGIFTRSGEGSYADPLTVDRIQKHNAAAAAEAKRGA</sequence>